<evidence type="ECO:0000259" key="3">
    <source>
        <dbReference type="Pfam" id="PF10021"/>
    </source>
</evidence>
<dbReference type="GeneID" id="27313050"/>
<dbReference type="InterPro" id="IPR043472">
    <property type="entry name" value="Macro_dom-like"/>
</dbReference>
<evidence type="ECO:0000313" key="5">
    <source>
        <dbReference type="Proteomes" id="UP000053259"/>
    </source>
</evidence>
<dbReference type="EMBL" id="KN847543">
    <property type="protein sequence ID" value="KIW03774.1"/>
    <property type="molecule type" value="Genomic_DNA"/>
</dbReference>
<dbReference type="AlphaFoldDB" id="A0A0D2AX57"/>
<dbReference type="InterPro" id="IPR019261">
    <property type="entry name" value="PARG_cat_microbial"/>
</dbReference>
<feature type="region of interest" description="Disordered" evidence="2">
    <location>
        <begin position="69"/>
        <end position="106"/>
    </location>
</feature>
<feature type="compositionally biased region" description="Polar residues" evidence="2">
    <location>
        <begin position="83"/>
        <end position="94"/>
    </location>
</feature>
<proteinExistence type="predicted"/>
<dbReference type="OrthoDB" id="9985428at2759"/>
<feature type="compositionally biased region" description="Basic and acidic residues" evidence="2">
    <location>
        <begin position="95"/>
        <end position="104"/>
    </location>
</feature>
<dbReference type="PANTHER" id="PTHR35596">
    <property type="entry name" value="DUF2263 DOMAIN-CONTAINING PROTEIN"/>
    <property type="match status" value="1"/>
</dbReference>
<evidence type="ECO:0000313" key="4">
    <source>
        <dbReference type="EMBL" id="KIW03774.1"/>
    </source>
</evidence>
<protein>
    <recommendedName>
        <fullName evidence="3">Microbial-type PARG catalytic domain-containing protein</fullName>
    </recommendedName>
</protein>
<sequence length="428" mass="47324">MGRTKPSHAPMAQQGFRKDQRAKTARTTINKIIPQILASDARARAGIENAYLFTNAKMGIEAASHIGPNKTNVKAQQPGRGKTLQSVDMNVNQEQPRRSQDLSKTESVPFKISVQVTDTLTAAYCLHQAKRSRRNVGILNMASPLRPGGGVLNGATSQEESICARTTLLPSLREEWYRLPEVGGIWSPDVLVFRLPRTKDEEDLSKADRFYVDVVSAAMTRFPDTIKRSMVREASRDSDDDVSDCDTAAVEKMYASQKDRDLALEKMRTVLQVFKSHKTEYVVLGAWGCGAYGNPVSEICAAWKKALLGTRSCSTTETTQSASLGSIKEIVFAIKDANMAEAFARYWGDGMEITVVETQAPDVSDTAADERHVEELRTKIDALELQIEEAKTPLLQKGLQSAMHVLKLQLDRLTQRSSENDVGSEDQN</sequence>
<dbReference type="RefSeq" id="XP_016213643.1">
    <property type="nucleotide sequence ID" value="XM_016358542.1"/>
</dbReference>
<feature type="region of interest" description="Disordered" evidence="2">
    <location>
        <begin position="1"/>
        <end position="23"/>
    </location>
</feature>
<name>A0A0D2AX57_9PEZI</name>
<keyword evidence="5" id="KW-1185">Reference proteome</keyword>
<feature type="domain" description="Microbial-type PARG catalytic" evidence="3">
    <location>
        <begin position="98"/>
        <end position="194"/>
    </location>
</feature>
<dbReference type="SUPFAM" id="SSF52949">
    <property type="entry name" value="Macro domain-like"/>
    <property type="match status" value="1"/>
</dbReference>
<gene>
    <name evidence="4" type="ORF">PV09_05077</name>
</gene>
<dbReference type="STRING" id="253628.A0A0D2AX57"/>
<dbReference type="Pfam" id="PF10021">
    <property type="entry name" value="PARG_cat_microb"/>
    <property type="match status" value="1"/>
</dbReference>
<dbReference type="PANTHER" id="PTHR35596:SF1">
    <property type="entry name" value="MICROBIAL-TYPE PARG CATALYTIC DOMAIN-CONTAINING PROTEIN"/>
    <property type="match status" value="1"/>
</dbReference>
<dbReference type="Gene3D" id="3.40.220.10">
    <property type="entry name" value="Leucine Aminopeptidase, subunit E, domain 1"/>
    <property type="match status" value="1"/>
</dbReference>
<feature type="coiled-coil region" evidence="1">
    <location>
        <begin position="366"/>
        <end position="393"/>
    </location>
</feature>
<keyword evidence="1" id="KW-0175">Coiled coil</keyword>
<accession>A0A0D2AX57</accession>
<organism evidence="4 5">
    <name type="scientific">Verruconis gallopava</name>
    <dbReference type="NCBI Taxonomy" id="253628"/>
    <lineage>
        <taxon>Eukaryota</taxon>
        <taxon>Fungi</taxon>
        <taxon>Dikarya</taxon>
        <taxon>Ascomycota</taxon>
        <taxon>Pezizomycotina</taxon>
        <taxon>Dothideomycetes</taxon>
        <taxon>Pleosporomycetidae</taxon>
        <taxon>Venturiales</taxon>
        <taxon>Sympoventuriaceae</taxon>
        <taxon>Verruconis</taxon>
    </lineage>
</organism>
<evidence type="ECO:0000256" key="1">
    <source>
        <dbReference type="SAM" id="Coils"/>
    </source>
</evidence>
<evidence type="ECO:0000256" key="2">
    <source>
        <dbReference type="SAM" id="MobiDB-lite"/>
    </source>
</evidence>
<dbReference type="Proteomes" id="UP000053259">
    <property type="component" value="Unassembled WGS sequence"/>
</dbReference>
<reference evidence="4 5" key="1">
    <citation type="submission" date="2015-01" db="EMBL/GenBank/DDBJ databases">
        <title>The Genome Sequence of Ochroconis gallopava CBS43764.</title>
        <authorList>
            <consortium name="The Broad Institute Genomics Platform"/>
            <person name="Cuomo C."/>
            <person name="de Hoog S."/>
            <person name="Gorbushina A."/>
            <person name="Stielow B."/>
            <person name="Teixiera M."/>
            <person name="Abouelleil A."/>
            <person name="Chapman S.B."/>
            <person name="Priest M."/>
            <person name="Young S.K."/>
            <person name="Wortman J."/>
            <person name="Nusbaum C."/>
            <person name="Birren B."/>
        </authorList>
    </citation>
    <scope>NUCLEOTIDE SEQUENCE [LARGE SCALE GENOMIC DNA]</scope>
    <source>
        <strain evidence="4 5">CBS 43764</strain>
    </source>
</reference>
<dbReference type="HOGENOM" id="CLU_024412_2_0_1"/>
<dbReference type="VEuPathDB" id="FungiDB:PV09_05077"/>
<dbReference type="InParanoid" id="A0A0D2AX57"/>